<comment type="similarity">
    <text evidence="2">Belongs to the bacterial solute-binding protein 2 family.</text>
</comment>
<comment type="caution">
    <text evidence="7">The sequence shown here is derived from an EMBL/GenBank/DDBJ whole genome shotgun (WGS) entry which is preliminary data.</text>
</comment>
<dbReference type="CDD" id="cd01536">
    <property type="entry name" value="PBP1_ABC_sugar_binding-like"/>
    <property type="match status" value="1"/>
</dbReference>
<dbReference type="InterPro" id="IPR028082">
    <property type="entry name" value="Peripla_BP_I"/>
</dbReference>
<dbReference type="Pfam" id="PF13407">
    <property type="entry name" value="Peripla_BP_4"/>
    <property type="match status" value="1"/>
</dbReference>
<evidence type="ECO:0000256" key="4">
    <source>
        <dbReference type="SAM" id="MobiDB-lite"/>
    </source>
</evidence>
<dbReference type="PANTHER" id="PTHR46847:SF1">
    <property type="entry name" value="D-ALLOSE-BINDING PERIPLASMIC PROTEIN-RELATED"/>
    <property type="match status" value="1"/>
</dbReference>
<dbReference type="AlphaFoldDB" id="A0A7Y9Z7G5"/>
<feature type="region of interest" description="Disordered" evidence="4">
    <location>
        <begin position="30"/>
        <end position="49"/>
    </location>
</feature>
<evidence type="ECO:0000259" key="6">
    <source>
        <dbReference type="Pfam" id="PF13407"/>
    </source>
</evidence>
<evidence type="ECO:0000313" key="8">
    <source>
        <dbReference type="Proteomes" id="UP000547973"/>
    </source>
</evidence>
<comment type="subcellular location">
    <subcellularLocation>
        <location evidence="1">Cell envelope</location>
    </subcellularLocation>
</comment>
<dbReference type="GO" id="GO:0030313">
    <property type="term" value="C:cell envelope"/>
    <property type="evidence" value="ECO:0007669"/>
    <property type="project" value="UniProtKB-SubCell"/>
</dbReference>
<feature type="domain" description="Periplasmic binding protein" evidence="6">
    <location>
        <begin position="56"/>
        <end position="318"/>
    </location>
</feature>
<protein>
    <submittedName>
        <fullName evidence="7">Ribose transport system substrate-binding protein</fullName>
    </submittedName>
</protein>
<proteinExistence type="inferred from homology"/>
<dbReference type="Proteomes" id="UP000547973">
    <property type="component" value="Unassembled WGS sequence"/>
</dbReference>
<dbReference type="GO" id="GO:0030246">
    <property type="term" value="F:carbohydrate binding"/>
    <property type="evidence" value="ECO:0007669"/>
    <property type="project" value="UniProtKB-ARBA"/>
</dbReference>
<dbReference type="PANTHER" id="PTHR46847">
    <property type="entry name" value="D-ALLOSE-BINDING PERIPLASMIC PROTEIN-RELATED"/>
    <property type="match status" value="1"/>
</dbReference>
<evidence type="ECO:0000256" key="5">
    <source>
        <dbReference type="SAM" id="SignalP"/>
    </source>
</evidence>
<accession>A0A7Y9Z7G5</accession>
<evidence type="ECO:0000256" key="3">
    <source>
        <dbReference type="ARBA" id="ARBA00022729"/>
    </source>
</evidence>
<dbReference type="InterPro" id="IPR025997">
    <property type="entry name" value="SBP_2_dom"/>
</dbReference>
<keyword evidence="8" id="KW-1185">Reference proteome</keyword>
<gene>
    <name evidence="7" type="ORF">BKA03_000346</name>
</gene>
<dbReference type="PROSITE" id="PS51257">
    <property type="entry name" value="PROKAR_LIPOPROTEIN"/>
    <property type="match status" value="1"/>
</dbReference>
<reference evidence="7 8" key="1">
    <citation type="submission" date="2020-07" db="EMBL/GenBank/DDBJ databases">
        <title>Sequencing the genomes of 1000 actinobacteria strains.</title>
        <authorList>
            <person name="Klenk H.-P."/>
        </authorList>
    </citation>
    <scope>NUCLEOTIDE SEQUENCE [LARGE SCALE GENOMIC DNA]</scope>
    <source>
        <strain evidence="7 8">DSM 19970</strain>
    </source>
</reference>
<dbReference type="EMBL" id="JACBZO010000001">
    <property type="protein sequence ID" value="NYI40227.1"/>
    <property type="molecule type" value="Genomic_DNA"/>
</dbReference>
<dbReference type="SUPFAM" id="SSF53822">
    <property type="entry name" value="Periplasmic binding protein-like I"/>
    <property type="match status" value="1"/>
</dbReference>
<evidence type="ECO:0000256" key="2">
    <source>
        <dbReference type="ARBA" id="ARBA00007639"/>
    </source>
</evidence>
<name>A0A7Y9Z7G5_9MICO</name>
<feature type="chain" id="PRO_5038831730" evidence="5">
    <location>
        <begin position="23"/>
        <end position="352"/>
    </location>
</feature>
<keyword evidence="3 5" id="KW-0732">Signal</keyword>
<feature type="signal peptide" evidence="5">
    <location>
        <begin position="1"/>
        <end position="22"/>
    </location>
</feature>
<dbReference type="Gene3D" id="3.40.50.2300">
    <property type="match status" value="2"/>
</dbReference>
<sequence>MVKHSSLVRSAVLLAATSLALAGCSSGAASTSSPAASSPGTTSPSTSPASTTPLEIAYMSFAVANSYDAPMLAAAQAEAASSNATLTVFDANNDPQVQFTQLQNAIASGKYQGIITQPILGPGLVSLVEQAIAKGIKVVNIDQILGADLTTDKPQVTGLSANVTFVPTTIGQQLGEQVVAACAADKLDPCNVGYLYDIKASSLDIAIHKAFVAAISATPSIKVVAEGEDFFTPAVGLTAVQNMLQSNPDMNLIAGSDQGLEGAIQALAAAKKTVAMVGFGASEAGIAGVKSGAIFSEVAQMPASEGKLGVRALIAAIRTGTDGGAINPVASLPNNGIVTKATATTFAPEWAG</sequence>
<organism evidence="7 8">
    <name type="scientific">Demequina lutea</name>
    <dbReference type="NCBI Taxonomy" id="431489"/>
    <lineage>
        <taxon>Bacteria</taxon>
        <taxon>Bacillati</taxon>
        <taxon>Actinomycetota</taxon>
        <taxon>Actinomycetes</taxon>
        <taxon>Micrococcales</taxon>
        <taxon>Demequinaceae</taxon>
        <taxon>Demequina</taxon>
    </lineage>
</organism>
<dbReference type="RefSeq" id="WP_062074789.1">
    <property type="nucleotide sequence ID" value="NZ_BBRC01000004.1"/>
</dbReference>
<evidence type="ECO:0000313" key="7">
    <source>
        <dbReference type="EMBL" id="NYI40227.1"/>
    </source>
</evidence>
<evidence type="ECO:0000256" key="1">
    <source>
        <dbReference type="ARBA" id="ARBA00004196"/>
    </source>
</evidence>